<feature type="region of interest" description="Disordered" evidence="3">
    <location>
        <begin position="20"/>
        <end position="44"/>
    </location>
</feature>
<evidence type="ECO:0000313" key="5">
    <source>
        <dbReference type="Proteomes" id="UP000281549"/>
    </source>
</evidence>
<feature type="non-terminal residue" evidence="4">
    <location>
        <position position="1"/>
    </location>
</feature>
<dbReference type="PANTHER" id="PTHR18962">
    <property type="entry name" value="COILED-COIL DOMAIN-CONTAINING PROTEIN 39"/>
    <property type="match status" value="1"/>
</dbReference>
<proteinExistence type="predicted"/>
<sequence length="488" mass="57577">TIELNSKKVEINNLRNDLQKRQDRLEKENKQRKEAKNRLEQATDKTVSLESKAASLQDILKQDEEKFKGLEKEIKNLREIQFKKTQQVFQFRKDEQDLTAEISGAEATIKNWHSKISKLEDQIQKQLELIYNQDFQIQLLERKIRKVKGEKSEEEKEVLNEKIKELTLALAESKKKHSLLSQQYKKSLDEIRRFTKQYENLLKERKGVEQALDDITLYNDSAQRQLVSKIKEKEEFMVEENLLRLELQRLRTFLSSRADQVYSLEARQVQLQLALEERQKEIDLNQEITKSQIKFAQEEKQQVKLQIREKNAKIQKLKNKYDVLIAKINSDEEEHSQAYYVIKASQRREELQREGDALDAKIRKAEAEIKALENTLNLLNTRNSKYRNTLTMPDSNSEEVKQKMILEQQIKSAVDKLQSKKSDLEKIQKEIEGLDSSLQIYHQEESNLSSSIDELQSKLDSLIKDIEDQEARKQRSTLLIKKYSKNDL</sequence>
<dbReference type="PANTHER" id="PTHR18962:SF0">
    <property type="entry name" value="COILED-COIL DOMAIN-CONTAINING PROTEIN 39"/>
    <property type="match status" value="1"/>
</dbReference>
<dbReference type="Proteomes" id="UP000281549">
    <property type="component" value="Unassembled WGS sequence"/>
</dbReference>
<evidence type="ECO:0000313" key="4">
    <source>
        <dbReference type="EMBL" id="RKP16501.1"/>
    </source>
</evidence>
<name>A0A4P9YD12_ROZAC</name>
<evidence type="ECO:0000256" key="1">
    <source>
        <dbReference type="ARBA" id="ARBA00023054"/>
    </source>
</evidence>
<keyword evidence="1 2" id="KW-0175">Coiled coil</keyword>
<dbReference type="InterPro" id="IPR033290">
    <property type="entry name" value="CCDC39"/>
</dbReference>
<evidence type="ECO:0000256" key="3">
    <source>
        <dbReference type="SAM" id="MobiDB-lite"/>
    </source>
</evidence>
<dbReference type="EMBL" id="ML006480">
    <property type="protein sequence ID" value="RKP16501.1"/>
    <property type="molecule type" value="Genomic_DNA"/>
</dbReference>
<accession>A0A4P9YD12</accession>
<organism evidence="4 5">
    <name type="scientific">Rozella allomycis (strain CSF55)</name>
    <dbReference type="NCBI Taxonomy" id="988480"/>
    <lineage>
        <taxon>Eukaryota</taxon>
        <taxon>Fungi</taxon>
        <taxon>Fungi incertae sedis</taxon>
        <taxon>Cryptomycota</taxon>
        <taxon>Cryptomycota incertae sedis</taxon>
        <taxon>Rozella</taxon>
    </lineage>
</organism>
<dbReference type="Gene3D" id="1.10.287.1490">
    <property type="match status" value="1"/>
</dbReference>
<dbReference type="Pfam" id="PF24161">
    <property type="entry name" value="CCDC39"/>
    <property type="match status" value="1"/>
</dbReference>
<reference evidence="5" key="1">
    <citation type="journal article" date="2018" name="Nat. Microbiol.">
        <title>Leveraging single-cell genomics to expand the fungal tree of life.</title>
        <authorList>
            <person name="Ahrendt S.R."/>
            <person name="Quandt C.A."/>
            <person name="Ciobanu D."/>
            <person name="Clum A."/>
            <person name="Salamov A."/>
            <person name="Andreopoulos B."/>
            <person name="Cheng J.F."/>
            <person name="Woyke T."/>
            <person name="Pelin A."/>
            <person name="Henrissat B."/>
            <person name="Reynolds N.K."/>
            <person name="Benny G.L."/>
            <person name="Smith M.E."/>
            <person name="James T.Y."/>
            <person name="Grigoriev I.V."/>
        </authorList>
    </citation>
    <scope>NUCLEOTIDE SEQUENCE [LARGE SCALE GENOMIC DNA]</scope>
    <source>
        <strain evidence="5">CSF55</strain>
    </source>
</reference>
<evidence type="ECO:0000256" key="2">
    <source>
        <dbReference type="SAM" id="Coils"/>
    </source>
</evidence>
<feature type="coiled-coil region" evidence="2">
    <location>
        <begin position="293"/>
        <end position="472"/>
    </location>
</feature>
<dbReference type="AlphaFoldDB" id="A0A4P9YD12"/>
<feature type="compositionally biased region" description="Basic and acidic residues" evidence="3">
    <location>
        <begin position="20"/>
        <end position="43"/>
    </location>
</feature>
<dbReference type="GO" id="GO:0003341">
    <property type="term" value="P:cilium movement"/>
    <property type="evidence" value="ECO:0007669"/>
    <property type="project" value="InterPro"/>
</dbReference>
<dbReference type="GO" id="GO:0060285">
    <property type="term" value="P:cilium-dependent cell motility"/>
    <property type="evidence" value="ECO:0007669"/>
    <property type="project" value="TreeGrafter"/>
</dbReference>
<gene>
    <name evidence="4" type="ORF">ROZALSC1DRAFT_25205</name>
</gene>
<dbReference type="GO" id="GO:0005930">
    <property type="term" value="C:axoneme"/>
    <property type="evidence" value="ECO:0007669"/>
    <property type="project" value="InterPro"/>
</dbReference>
<protein>
    <submittedName>
        <fullName evidence="4">Uncharacterized protein</fullName>
    </submittedName>
</protein>
<dbReference type="GO" id="GO:0036159">
    <property type="term" value="P:inner dynein arm assembly"/>
    <property type="evidence" value="ECO:0007669"/>
    <property type="project" value="InterPro"/>
</dbReference>